<evidence type="ECO:0000313" key="3">
    <source>
        <dbReference type="Proteomes" id="UP001363151"/>
    </source>
</evidence>
<comment type="caution">
    <text evidence="2">The sequence shown here is derived from an EMBL/GenBank/DDBJ whole genome shotgun (WGS) entry which is preliminary data.</text>
</comment>
<keyword evidence="1" id="KW-0812">Transmembrane</keyword>
<organism evidence="2 3">
    <name type="scientific">Aureococcus anophagefferens</name>
    <name type="common">Harmful bloom alga</name>
    <dbReference type="NCBI Taxonomy" id="44056"/>
    <lineage>
        <taxon>Eukaryota</taxon>
        <taxon>Sar</taxon>
        <taxon>Stramenopiles</taxon>
        <taxon>Ochrophyta</taxon>
        <taxon>Pelagophyceae</taxon>
        <taxon>Pelagomonadales</taxon>
        <taxon>Pelagomonadaceae</taxon>
        <taxon>Aureococcus</taxon>
    </lineage>
</organism>
<name>A0ABR1FQL6_AURAN</name>
<reference evidence="2 3" key="1">
    <citation type="submission" date="2024-03" db="EMBL/GenBank/DDBJ databases">
        <title>Aureococcus anophagefferens CCMP1851 and Kratosvirus quantuckense: Draft genome of a second virus-susceptible host strain in the model system.</title>
        <authorList>
            <person name="Chase E."/>
            <person name="Truchon A.R."/>
            <person name="Schepens W."/>
            <person name="Wilhelm S.W."/>
        </authorList>
    </citation>
    <scope>NUCLEOTIDE SEQUENCE [LARGE SCALE GENOMIC DNA]</scope>
    <source>
        <strain evidence="2 3">CCMP1851</strain>
    </source>
</reference>
<feature type="transmembrane region" description="Helical" evidence="1">
    <location>
        <begin position="134"/>
        <end position="158"/>
    </location>
</feature>
<proteinExistence type="predicted"/>
<keyword evidence="1" id="KW-0472">Membrane</keyword>
<evidence type="ECO:0000313" key="2">
    <source>
        <dbReference type="EMBL" id="KAK7235852.1"/>
    </source>
</evidence>
<keyword evidence="1" id="KW-1133">Transmembrane helix</keyword>
<feature type="transmembrane region" description="Helical" evidence="1">
    <location>
        <begin position="36"/>
        <end position="54"/>
    </location>
</feature>
<evidence type="ECO:0000256" key="1">
    <source>
        <dbReference type="SAM" id="Phobius"/>
    </source>
</evidence>
<protein>
    <submittedName>
        <fullName evidence="2">Uncharacterized protein</fullName>
    </submittedName>
</protein>
<accession>A0ABR1FQL6</accession>
<gene>
    <name evidence="2" type="ORF">SO694_00064145</name>
</gene>
<dbReference type="EMBL" id="JBBJCI010000289">
    <property type="protein sequence ID" value="KAK7235852.1"/>
    <property type="molecule type" value="Genomic_DNA"/>
</dbReference>
<sequence length="326" mass="34349">MSLGAPYDFGARADAEGALAYAAVFAAPVDARRSRVMLVALAALFAACVVAAALTDVSGAPRAAAGLRAPLLRRGIALGNSLEFPDPGCDGFRTERACLDRQTPFHARRDACVWGACGRSCAFHEPGADGVSSVASTVCLAIALGLLVPVIQAFGVLFDRYLAAPYPAALRWHCCGGDAPDRPGALRALAGSGRRIRRFPFETKLPSLSTFFVASWHDELRHTAIGRHCLGEARLEERGAAAAPVAGAKPDEGWRPSLPTEVAIFLISFVIVLPSELQQALFEELVLFVWGAATAIAIALEPRIGHEGRAHFDDADAGAGPDKDVV</sequence>
<keyword evidence="3" id="KW-1185">Reference proteome</keyword>
<dbReference type="Proteomes" id="UP001363151">
    <property type="component" value="Unassembled WGS sequence"/>
</dbReference>